<evidence type="ECO:0000256" key="1">
    <source>
        <dbReference type="SAM" id="MobiDB-lite"/>
    </source>
</evidence>
<accession>A0A174ZDP0</accession>
<evidence type="ECO:0000256" key="2">
    <source>
        <dbReference type="SAM" id="Phobius"/>
    </source>
</evidence>
<evidence type="ECO:0000313" key="3">
    <source>
        <dbReference type="EMBL" id="CUQ82358.1"/>
    </source>
</evidence>
<dbReference type="RefSeq" id="WP_055286377.1">
    <property type="nucleotide sequence ID" value="NZ_CABIXW010000002.1"/>
</dbReference>
<dbReference type="Pfam" id="PF12666">
    <property type="entry name" value="PrgI"/>
    <property type="match status" value="1"/>
</dbReference>
<protein>
    <submittedName>
        <fullName evidence="3">PrgI family protein</fullName>
    </submittedName>
</protein>
<reference evidence="3 4" key="1">
    <citation type="submission" date="2015-09" db="EMBL/GenBank/DDBJ databases">
        <authorList>
            <consortium name="Pathogen Informatics"/>
        </authorList>
    </citation>
    <scope>NUCLEOTIDE SEQUENCE [LARGE SCALE GENOMIC DNA]</scope>
    <source>
        <strain evidence="3 4">2789STDY5834878</strain>
    </source>
</reference>
<evidence type="ECO:0000313" key="4">
    <source>
        <dbReference type="Proteomes" id="UP000095780"/>
    </source>
</evidence>
<feature type="compositionally biased region" description="Basic and acidic residues" evidence="1">
    <location>
        <begin position="116"/>
        <end position="127"/>
    </location>
</feature>
<dbReference type="EMBL" id="CZBV01000002">
    <property type="protein sequence ID" value="CUQ82358.1"/>
    <property type="molecule type" value="Genomic_DNA"/>
</dbReference>
<feature type="transmembrane region" description="Helical" evidence="2">
    <location>
        <begin position="53"/>
        <end position="71"/>
    </location>
</feature>
<dbReference type="Proteomes" id="UP000095780">
    <property type="component" value="Unassembled WGS sequence"/>
</dbReference>
<proteinExistence type="predicted"/>
<feature type="transmembrane region" description="Helical" evidence="2">
    <location>
        <begin position="21"/>
        <end position="47"/>
    </location>
</feature>
<organism evidence="3 4">
    <name type="scientific">Lachnospira eligens</name>
    <dbReference type="NCBI Taxonomy" id="39485"/>
    <lineage>
        <taxon>Bacteria</taxon>
        <taxon>Bacillati</taxon>
        <taxon>Bacillota</taxon>
        <taxon>Clostridia</taxon>
        <taxon>Lachnospirales</taxon>
        <taxon>Lachnospiraceae</taxon>
        <taxon>Lachnospira</taxon>
    </lineage>
</organism>
<dbReference type="InterPro" id="IPR024414">
    <property type="entry name" value="Uncharacterised_PrgI"/>
</dbReference>
<name>A0A174ZDP0_9FIRM</name>
<dbReference type="AlphaFoldDB" id="A0A174ZDP0"/>
<keyword evidence="2" id="KW-0812">Transmembrane</keyword>
<feature type="region of interest" description="Disordered" evidence="1">
    <location>
        <begin position="108"/>
        <end position="127"/>
    </location>
</feature>
<keyword evidence="2" id="KW-1133">Transmembrane helix</keyword>
<gene>
    <name evidence="3" type="ORF">ERS852492_00979</name>
</gene>
<keyword evidence="2" id="KW-0472">Membrane</keyword>
<sequence>MKININKDFLKEYKNDFWKGFSMTDIVHIAEGFLCAGAVVAGLVIGFKIPITIAIYCAVPVAAPVIFIGFYKYQGYLSVKELVKEYMYTGNTKRLLYESEETEPDRRFRITGYTDNKNKAESRRKGA</sequence>